<protein>
    <recommendedName>
        <fullName evidence="3">BACON domain-containing protein</fullName>
    </recommendedName>
</protein>
<proteinExistence type="predicted"/>
<sequence length="702" mass="80101">MATRFKVERKCFIIDQIFVGPREICYDVKVPIREWSVNPQSFRPKYTKGGDVPEAFTDITFPELSEWEHTRYTKVRYKISASLPTGENWLRLSAGNLTGDIFTPDNLESSRVHLVFQNLDALDRGIHQATVVVNAYGVDEHGDLHFIENSPAIDISLTVEGDGGGSGGYGISTGAYTDKDVYNIRYNKSSEALEGEKVITIYNLRSQDFIPYADPPFNLSFIKEEALDPKRLLVTLIPEGINLEVGSYSKAWIFKTRRKWFEGHHINKIVTINLEVIDDSNDFNLTPKNFDFQISKSDVVDIQTGTVTINNPNNLNLSITASPSFLENVQINDNFLTFNTKSSASLNVGNYSGDIIVTAGNVNKKVSVSLQVIPGLQSDFTNKAYYFTLDGEKIIIPKTKSFSAYAKITANMYFKGYGEEHLETQEYVYPFISDSIEYRPGEDVQDFFIRIKDYYQQDGQYQYDLSPVSFLIQEYDADDNLISENRLNNIFFAPGKTPKCFPVFTDFPIRRYYPGSTVSFAHDCIRPNNDIKAVYNLSNYGEGMLEKGKFQVNKIWLYSDNFNEQPADLAGVELIPFPDTGNGVIHIFFENQNLVLDWFSCPNSFQKKFSFTHIFDDSNKTKFGSLETENIIINTGWILREEIELINAIIKSRLCFIVIRRPNEDEDEIITAKPISKKNEIYDTNSSKFNIDLEFNIKTDER</sequence>
<dbReference type="RefSeq" id="WP_092737177.1">
    <property type="nucleotide sequence ID" value="NZ_FNAS01000013.1"/>
</dbReference>
<dbReference type="Proteomes" id="UP000198517">
    <property type="component" value="Unassembled WGS sequence"/>
</dbReference>
<dbReference type="AlphaFoldDB" id="A0A1G7E071"/>
<organism evidence="1 2">
    <name type="scientific">Riemerella columbipharyngis</name>
    <dbReference type="NCBI Taxonomy" id="1071918"/>
    <lineage>
        <taxon>Bacteria</taxon>
        <taxon>Pseudomonadati</taxon>
        <taxon>Bacteroidota</taxon>
        <taxon>Flavobacteriia</taxon>
        <taxon>Flavobacteriales</taxon>
        <taxon>Weeksellaceae</taxon>
        <taxon>Riemerella</taxon>
    </lineage>
</organism>
<evidence type="ECO:0000313" key="1">
    <source>
        <dbReference type="EMBL" id="SDE57097.1"/>
    </source>
</evidence>
<evidence type="ECO:0008006" key="3">
    <source>
        <dbReference type="Google" id="ProtNLM"/>
    </source>
</evidence>
<gene>
    <name evidence="1" type="ORF">SAMN05421544_11356</name>
</gene>
<keyword evidence="2" id="KW-1185">Reference proteome</keyword>
<evidence type="ECO:0000313" key="2">
    <source>
        <dbReference type="Proteomes" id="UP000198517"/>
    </source>
</evidence>
<dbReference type="STRING" id="1071918.SAMN05421544_11356"/>
<reference evidence="1 2" key="1">
    <citation type="submission" date="2016-10" db="EMBL/GenBank/DDBJ databases">
        <authorList>
            <person name="de Groot N.N."/>
        </authorList>
    </citation>
    <scope>NUCLEOTIDE SEQUENCE [LARGE SCALE GENOMIC DNA]</scope>
    <source>
        <strain evidence="1 2">DSM 24015</strain>
    </source>
</reference>
<accession>A0A1G7E071</accession>
<dbReference type="EMBL" id="FNAS01000013">
    <property type="protein sequence ID" value="SDE57097.1"/>
    <property type="molecule type" value="Genomic_DNA"/>
</dbReference>
<name>A0A1G7E071_9FLAO</name>
<dbReference type="OrthoDB" id="1264383at2"/>